<keyword evidence="3" id="KW-1185">Reference proteome</keyword>
<keyword evidence="1" id="KW-0812">Transmembrane</keyword>
<dbReference type="EMBL" id="WAAO01000001">
    <property type="protein sequence ID" value="KAB1867259.1"/>
    <property type="molecule type" value="Genomic_DNA"/>
</dbReference>
<name>A0ABQ6VDZ1_9MICO</name>
<reference evidence="3" key="1">
    <citation type="submission" date="2019-09" db="EMBL/GenBank/DDBJ databases">
        <title>Whole genome sequencing of Microbacterium maritypicum.</title>
        <authorList>
            <person name="Lenchi N."/>
        </authorList>
    </citation>
    <scope>NUCLEOTIDE SEQUENCE [LARGE SCALE GENOMIC DNA]</scope>
    <source>
        <strain evidence="3">G1</strain>
    </source>
</reference>
<evidence type="ECO:0000256" key="1">
    <source>
        <dbReference type="SAM" id="Phobius"/>
    </source>
</evidence>
<keyword evidence="1" id="KW-1133">Transmembrane helix</keyword>
<accession>A0ABQ6VDZ1</accession>
<keyword evidence="1" id="KW-0472">Membrane</keyword>
<sequence>MHSRTAMTGHRGRRGAAAGRADERGAVAAELALALPAVVLALLLGTGALGAASRQVLLQDASADAARLLGRGEGAGSAQRVVQAAVPGAAVSSSISGDVVCVTASVEMAVGALVRVPLSAHSCALEGGL</sequence>
<evidence type="ECO:0000313" key="3">
    <source>
        <dbReference type="Proteomes" id="UP000478836"/>
    </source>
</evidence>
<comment type="caution">
    <text evidence="2">The sequence shown here is derived from an EMBL/GenBank/DDBJ whole genome shotgun (WGS) entry which is preliminary data.</text>
</comment>
<protein>
    <recommendedName>
        <fullName evidence="4">TadE family protein</fullName>
    </recommendedName>
</protein>
<evidence type="ECO:0000313" key="2">
    <source>
        <dbReference type="EMBL" id="KAB1867259.1"/>
    </source>
</evidence>
<proteinExistence type="predicted"/>
<organism evidence="2 3">
    <name type="scientific">Microbacterium algeriense</name>
    <dbReference type="NCBI Taxonomy" id="2615184"/>
    <lineage>
        <taxon>Bacteria</taxon>
        <taxon>Bacillati</taxon>
        <taxon>Actinomycetota</taxon>
        <taxon>Actinomycetes</taxon>
        <taxon>Micrococcales</taxon>
        <taxon>Microbacteriaceae</taxon>
        <taxon>Microbacterium</taxon>
    </lineage>
</organism>
<dbReference type="NCBIfam" id="NF041390">
    <property type="entry name" value="TadE_Rv3655c"/>
    <property type="match status" value="1"/>
</dbReference>
<dbReference type="Proteomes" id="UP000478836">
    <property type="component" value="Unassembled WGS sequence"/>
</dbReference>
<evidence type="ECO:0008006" key="4">
    <source>
        <dbReference type="Google" id="ProtNLM"/>
    </source>
</evidence>
<gene>
    <name evidence="2" type="ORF">F6A08_05570</name>
</gene>
<dbReference type="InterPro" id="IPR049790">
    <property type="entry name" value="Rv3655c/TadE"/>
</dbReference>
<feature type="transmembrane region" description="Helical" evidence="1">
    <location>
        <begin position="31"/>
        <end position="52"/>
    </location>
</feature>